<name>A0AAD4FQ76_9GAMM</name>
<dbReference type="EMBL" id="AHBZ03000027">
    <property type="protein sequence ID" value="KAF7764777.1"/>
    <property type="molecule type" value="Genomic_DNA"/>
</dbReference>
<sequence length="39" mass="4284">MTSIFVAKKSGNAMIAAQAIKTLIDYFDCGSYIHKVLFS</sequence>
<reference evidence="1" key="2">
    <citation type="submission" date="2015-03" db="EMBL/GenBank/DDBJ databases">
        <title>Genome sequence of Pseudoalteromonas citrea.</title>
        <authorList>
            <person name="Xie B.-B."/>
            <person name="Rong J.-C."/>
            <person name="Qin Q.-L."/>
            <person name="Zhang Y.-Z."/>
        </authorList>
    </citation>
    <scope>NUCLEOTIDE SEQUENCE</scope>
    <source>
        <strain evidence="1">DSM 8771</strain>
    </source>
</reference>
<proteinExistence type="predicted"/>
<protein>
    <submittedName>
        <fullName evidence="1">Uncharacterized protein</fullName>
    </submittedName>
</protein>
<dbReference type="Proteomes" id="UP000016487">
    <property type="component" value="Unassembled WGS sequence"/>
</dbReference>
<comment type="caution">
    <text evidence="1">The sequence shown here is derived from an EMBL/GenBank/DDBJ whole genome shotgun (WGS) entry which is preliminary data.</text>
</comment>
<gene>
    <name evidence="1" type="ORF">PCIT_b0843</name>
</gene>
<dbReference type="AlphaFoldDB" id="A0AAD4FQ76"/>
<organism evidence="1 2">
    <name type="scientific">Pseudoalteromonas citrea</name>
    <dbReference type="NCBI Taxonomy" id="43655"/>
    <lineage>
        <taxon>Bacteria</taxon>
        <taxon>Pseudomonadati</taxon>
        <taxon>Pseudomonadota</taxon>
        <taxon>Gammaproteobacteria</taxon>
        <taxon>Alteromonadales</taxon>
        <taxon>Pseudoalteromonadaceae</taxon>
        <taxon>Pseudoalteromonas</taxon>
    </lineage>
</organism>
<evidence type="ECO:0000313" key="1">
    <source>
        <dbReference type="EMBL" id="KAF7764777.1"/>
    </source>
</evidence>
<accession>A0AAD4FQ76</accession>
<reference evidence="1" key="1">
    <citation type="journal article" date="2012" name="J. Bacteriol.">
        <title>Genome sequences of type strains of seven species of the marine bacterium Pseudoalteromonas.</title>
        <authorList>
            <person name="Xie B.B."/>
            <person name="Shu Y.L."/>
            <person name="Qin Q.L."/>
            <person name="Rong J.C."/>
            <person name="Zhang X.Y."/>
            <person name="Chen X.L."/>
            <person name="Shi M."/>
            <person name="He H.L."/>
            <person name="Zhou B.C."/>
            <person name="Zhang Y.Z."/>
        </authorList>
    </citation>
    <scope>NUCLEOTIDE SEQUENCE</scope>
    <source>
        <strain evidence="1">DSM 8771</strain>
    </source>
</reference>
<evidence type="ECO:0000313" key="2">
    <source>
        <dbReference type="Proteomes" id="UP000016487"/>
    </source>
</evidence>